<dbReference type="AlphaFoldDB" id="A0AAD7MQ44"/>
<comment type="caution">
    <text evidence="3">The sequence shown here is derived from an EMBL/GenBank/DDBJ whole genome shotgun (WGS) entry which is preliminary data.</text>
</comment>
<evidence type="ECO:0000259" key="2">
    <source>
        <dbReference type="Pfam" id="PF24764"/>
    </source>
</evidence>
<proteinExistence type="predicted"/>
<accession>A0AAD7MQ44</accession>
<evidence type="ECO:0000256" key="1">
    <source>
        <dbReference type="SAM" id="MobiDB-lite"/>
    </source>
</evidence>
<dbReference type="InterPro" id="IPR058913">
    <property type="entry name" value="Integrase_dom_put"/>
</dbReference>
<dbReference type="Proteomes" id="UP001215598">
    <property type="component" value="Unassembled WGS sequence"/>
</dbReference>
<feature type="domain" description="Integrase core" evidence="2">
    <location>
        <begin position="1"/>
        <end position="103"/>
    </location>
</feature>
<dbReference type="PANTHER" id="PTHR46791">
    <property type="entry name" value="EXPRESSED PROTEIN"/>
    <property type="match status" value="1"/>
</dbReference>
<keyword evidence="4" id="KW-1185">Reference proteome</keyword>
<name>A0AAD7MQ44_9AGAR</name>
<gene>
    <name evidence="3" type="ORF">B0H16DRAFT_1278767</name>
</gene>
<feature type="non-terminal residue" evidence="3">
    <location>
        <position position="171"/>
    </location>
</feature>
<dbReference type="EMBL" id="JARKIB010000177">
    <property type="protein sequence ID" value="KAJ7727774.1"/>
    <property type="molecule type" value="Genomic_DNA"/>
</dbReference>
<organism evidence="3 4">
    <name type="scientific">Mycena metata</name>
    <dbReference type="NCBI Taxonomy" id="1033252"/>
    <lineage>
        <taxon>Eukaryota</taxon>
        <taxon>Fungi</taxon>
        <taxon>Dikarya</taxon>
        <taxon>Basidiomycota</taxon>
        <taxon>Agaricomycotina</taxon>
        <taxon>Agaricomycetes</taxon>
        <taxon>Agaricomycetidae</taxon>
        <taxon>Agaricales</taxon>
        <taxon>Marasmiineae</taxon>
        <taxon>Mycenaceae</taxon>
        <taxon>Mycena</taxon>
    </lineage>
</organism>
<evidence type="ECO:0000313" key="4">
    <source>
        <dbReference type="Proteomes" id="UP001215598"/>
    </source>
</evidence>
<protein>
    <recommendedName>
        <fullName evidence="2">Integrase core domain-containing protein</fullName>
    </recommendedName>
</protein>
<feature type="region of interest" description="Disordered" evidence="1">
    <location>
        <begin position="149"/>
        <end position="171"/>
    </location>
</feature>
<sequence length="171" mass="19674">MEEHCGVRWGSYIWGRSIHNVRIEQLWVNVTAQVGGTWSKNFTMLELHHGLNINNVNHIWLLHHLSLPTINHQLTFFAHSWNEHRNGPNLSRAPANMFYFNTLVHGVHGHALAADLSEEELEVYGVDWEGLYDDTFLHSQRENNAEETGWTSWLGQVGPPEHLNEVPVESP</sequence>
<reference evidence="3" key="1">
    <citation type="submission" date="2023-03" db="EMBL/GenBank/DDBJ databases">
        <title>Massive genome expansion in bonnet fungi (Mycena s.s.) driven by repeated elements and novel gene families across ecological guilds.</title>
        <authorList>
            <consortium name="Lawrence Berkeley National Laboratory"/>
            <person name="Harder C.B."/>
            <person name="Miyauchi S."/>
            <person name="Viragh M."/>
            <person name="Kuo A."/>
            <person name="Thoen E."/>
            <person name="Andreopoulos B."/>
            <person name="Lu D."/>
            <person name="Skrede I."/>
            <person name="Drula E."/>
            <person name="Henrissat B."/>
            <person name="Morin E."/>
            <person name="Kohler A."/>
            <person name="Barry K."/>
            <person name="LaButti K."/>
            <person name="Morin E."/>
            <person name="Salamov A."/>
            <person name="Lipzen A."/>
            <person name="Mereny Z."/>
            <person name="Hegedus B."/>
            <person name="Baldrian P."/>
            <person name="Stursova M."/>
            <person name="Weitz H."/>
            <person name="Taylor A."/>
            <person name="Grigoriev I.V."/>
            <person name="Nagy L.G."/>
            <person name="Martin F."/>
            <person name="Kauserud H."/>
        </authorList>
    </citation>
    <scope>NUCLEOTIDE SEQUENCE</scope>
    <source>
        <strain evidence="3">CBHHK182m</strain>
    </source>
</reference>
<evidence type="ECO:0000313" key="3">
    <source>
        <dbReference type="EMBL" id="KAJ7727774.1"/>
    </source>
</evidence>
<dbReference type="Pfam" id="PF24764">
    <property type="entry name" value="rva_4"/>
    <property type="match status" value="1"/>
</dbReference>
<dbReference type="PANTHER" id="PTHR46791:SF5">
    <property type="entry name" value="CLR5 DOMAIN-CONTAINING PROTEIN-RELATED"/>
    <property type="match status" value="1"/>
</dbReference>